<dbReference type="PANTHER" id="PTHR11601:SF34">
    <property type="entry name" value="CYSTEINE DESULFURASE"/>
    <property type="match status" value="1"/>
</dbReference>
<organism evidence="3 4">
    <name type="scientific">Aminobacter ciceronei</name>
    <dbReference type="NCBI Taxonomy" id="150723"/>
    <lineage>
        <taxon>Bacteria</taxon>
        <taxon>Pseudomonadati</taxon>
        <taxon>Pseudomonadota</taxon>
        <taxon>Alphaproteobacteria</taxon>
        <taxon>Hyphomicrobiales</taxon>
        <taxon>Phyllobacteriaceae</taxon>
        <taxon>Aminobacter</taxon>
    </lineage>
</organism>
<reference evidence="3 4" key="1">
    <citation type="submission" date="2020-08" db="EMBL/GenBank/DDBJ databases">
        <title>Genomic Encyclopedia of Type Strains, Phase IV (KMG-IV): sequencing the most valuable type-strain genomes for metagenomic binning, comparative biology and taxonomic classification.</title>
        <authorList>
            <person name="Goeker M."/>
        </authorList>
    </citation>
    <scope>NUCLEOTIDE SEQUENCE [LARGE SCALE GENOMIC DNA]</scope>
    <source>
        <strain evidence="3 4">DSM 17455</strain>
    </source>
</reference>
<gene>
    <name evidence="3" type="ORF">HNQ97_003310</name>
</gene>
<keyword evidence="4" id="KW-1185">Reference proteome</keyword>
<comment type="cofactor">
    <cofactor evidence="1">
        <name>pyridoxal 5'-phosphate</name>
        <dbReference type="ChEBI" id="CHEBI:597326"/>
    </cofactor>
</comment>
<dbReference type="EMBL" id="JACJHZ010000015">
    <property type="protein sequence ID" value="MBA9021304.1"/>
    <property type="molecule type" value="Genomic_DNA"/>
</dbReference>
<sequence length="139" mass="14272">MLAVGLGAACALATDLKPMTSIRALRDHLWEALQHRFGGRIVVNGHPERRLPNTLNVSFVGKVGAEVLASLDGVAASTGSACHAGLVELSPELAAMGVPEAIGMGAIRFSLGRTTEAEIDAVVDQLRAPLPPAESPGGS</sequence>
<comment type="catalytic activity">
    <reaction evidence="2">
        <text>(sulfur carrier)-H + L-cysteine = (sulfur carrier)-SH + L-alanine</text>
        <dbReference type="Rhea" id="RHEA:43892"/>
        <dbReference type="Rhea" id="RHEA-COMP:14737"/>
        <dbReference type="Rhea" id="RHEA-COMP:14739"/>
        <dbReference type="ChEBI" id="CHEBI:29917"/>
        <dbReference type="ChEBI" id="CHEBI:35235"/>
        <dbReference type="ChEBI" id="CHEBI:57972"/>
        <dbReference type="ChEBI" id="CHEBI:64428"/>
        <dbReference type="EC" id="2.8.1.7"/>
    </reaction>
</comment>
<evidence type="ECO:0000313" key="4">
    <source>
        <dbReference type="Proteomes" id="UP000587524"/>
    </source>
</evidence>
<dbReference type="Proteomes" id="UP000587524">
    <property type="component" value="Unassembled WGS sequence"/>
</dbReference>
<evidence type="ECO:0000256" key="1">
    <source>
        <dbReference type="ARBA" id="ARBA00001933"/>
    </source>
</evidence>
<dbReference type="PANTHER" id="PTHR11601">
    <property type="entry name" value="CYSTEINE DESULFURYLASE FAMILY MEMBER"/>
    <property type="match status" value="1"/>
</dbReference>
<dbReference type="InterPro" id="IPR015422">
    <property type="entry name" value="PyrdxlP-dep_Trfase_small"/>
</dbReference>
<proteinExistence type="predicted"/>
<dbReference type="RefSeq" id="WP_281381244.1">
    <property type="nucleotide sequence ID" value="NZ_JACJHY010000015.1"/>
</dbReference>
<dbReference type="SUPFAM" id="SSF53383">
    <property type="entry name" value="PLP-dependent transferases"/>
    <property type="match status" value="1"/>
</dbReference>
<evidence type="ECO:0000313" key="3">
    <source>
        <dbReference type="EMBL" id="MBA9021304.1"/>
    </source>
</evidence>
<protein>
    <submittedName>
        <fullName evidence="3">Cysteine sulfinate desulfinase/cysteine desulfurase-like protein</fullName>
    </submittedName>
</protein>
<dbReference type="InterPro" id="IPR015424">
    <property type="entry name" value="PyrdxlP-dep_Trfase"/>
</dbReference>
<evidence type="ECO:0000256" key="2">
    <source>
        <dbReference type="ARBA" id="ARBA00050776"/>
    </source>
</evidence>
<dbReference type="Gene3D" id="3.90.1150.10">
    <property type="entry name" value="Aspartate Aminotransferase, domain 1"/>
    <property type="match status" value="1"/>
</dbReference>
<name>A0ABR6C8G2_9HYPH</name>
<comment type="caution">
    <text evidence="3">The sequence shown here is derived from an EMBL/GenBank/DDBJ whole genome shotgun (WGS) entry which is preliminary data.</text>
</comment>
<accession>A0ABR6C8G2</accession>